<comment type="similarity">
    <text evidence="3">Belongs to the Abd-B homeobox family.</text>
</comment>
<evidence type="ECO:0000256" key="12">
    <source>
        <dbReference type="SAM" id="MobiDB-lite"/>
    </source>
</evidence>
<dbReference type="AlphaFoldDB" id="A0A3N0Y851"/>
<evidence type="ECO:0000313" key="15">
    <source>
        <dbReference type="Proteomes" id="UP000281406"/>
    </source>
</evidence>
<evidence type="ECO:0000256" key="3">
    <source>
        <dbReference type="ARBA" id="ARBA00006317"/>
    </source>
</evidence>
<dbReference type="InterPro" id="IPR009057">
    <property type="entry name" value="Homeodomain-like_sf"/>
</dbReference>
<dbReference type="GO" id="GO:0000981">
    <property type="term" value="F:DNA-binding transcription factor activity, RNA polymerase II-specific"/>
    <property type="evidence" value="ECO:0007669"/>
    <property type="project" value="InterPro"/>
</dbReference>
<evidence type="ECO:0000256" key="4">
    <source>
        <dbReference type="ARBA" id="ARBA00022473"/>
    </source>
</evidence>
<evidence type="ECO:0000256" key="1">
    <source>
        <dbReference type="ARBA" id="ARBA00003263"/>
    </source>
</evidence>
<evidence type="ECO:0000256" key="5">
    <source>
        <dbReference type="ARBA" id="ARBA00023015"/>
    </source>
</evidence>
<evidence type="ECO:0000256" key="11">
    <source>
        <dbReference type="RuleBase" id="RU000682"/>
    </source>
</evidence>
<dbReference type="CDD" id="cd00086">
    <property type="entry name" value="homeodomain"/>
    <property type="match status" value="1"/>
</dbReference>
<dbReference type="SUPFAM" id="SSF46689">
    <property type="entry name" value="Homeodomain-like"/>
    <property type="match status" value="1"/>
</dbReference>
<dbReference type="GO" id="GO:1990837">
    <property type="term" value="F:sequence-specific double-stranded DNA binding"/>
    <property type="evidence" value="ECO:0007669"/>
    <property type="project" value="TreeGrafter"/>
</dbReference>
<sequence length="284" mass="31647">MGEHNLLNPGFVGQFVNIHTRDACYLSNVRASGGPLAGLGHTLRFSRRDNVCSLPWNSSEPCTGYPQSYVSGPVSINSTYNQSCDIPLQEDNKCFYNESARATSGGGDNNSTNLKSNEKARENSSVSTSSENGLKNVNGMDNRGSLSKYDYLTAAEYLTPNPPSCRSLESDSGSSILNEGAKTPSDITQSLTSPDIHASVAALNGGALWSPILTRTRKKRKPYSKLQLNELEGEFILNEFITRQRRKELSNQLNLTDQQVKIWFQNRRMKKKRLLMREQALYYF</sequence>
<evidence type="ECO:0000256" key="6">
    <source>
        <dbReference type="ARBA" id="ARBA00023125"/>
    </source>
</evidence>
<feature type="region of interest" description="Disordered" evidence="12">
    <location>
        <begin position="163"/>
        <end position="187"/>
    </location>
</feature>
<keyword evidence="6 10" id="KW-0238">DNA-binding</keyword>
<accession>A0A3N0Y851</accession>
<gene>
    <name evidence="14" type="ORF">DPX16_8093</name>
</gene>
<keyword evidence="8" id="KW-0804">Transcription</keyword>
<dbReference type="EMBL" id="RJVU01049641">
    <property type="protein sequence ID" value="ROL42403.1"/>
    <property type="molecule type" value="Genomic_DNA"/>
</dbReference>
<evidence type="ECO:0000256" key="2">
    <source>
        <dbReference type="ARBA" id="ARBA00004123"/>
    </source>
</evidence>
<dbReference type="Pfam" id="PF00046">
    <property type="entry name" value="Homeodomain"/>
    <property type="match status" value="1"/>
</dbReference>
<keyword evidence="5" id="KW-0805">Transcription regulation</keyword>
<dbReference type="PROSITE" id="PS50071">
    <property type="entry name" value="HOMEOBOX_2"/>
    <property type="match status" value="1"/>
</dbReference>
<reference evidence="14 15" key="1">
    <citation type="submission" date="2018-10" db="EMBL/GenBank/DDBJ databases">
        <title>Genome assembly for a Yunnan-Guizhou Plateau 3E fish, Anabarilius grahami (Regan), and its evolutionary and genetic applications.</title>
        <authorList>
            <person name="Jiang W."/>
        </authorList>
    </citation>
    <scope>NUCLEOTIDE SEQUENCE [LARGE SCALE GENOMIC DNA]</scope>
    <source>
        <strain evidence="14">AG-KIZ</strain>
        <tissue evidence="14">Muscle</tissue>
    </source>
</reference>
<keyword evidence="4" id="KW-0217">Developmental protein</keyword>
<feature type="region of interest" description="Disordered" evidence="12">
    <location>
        <begin position="99"/>
        <end position="141"/>
    </location>
</feature>
<evidence type="ECO:0000256" key="7">
    <source>
        <dbReference type="ARBA" id="ARBA00023155"/>
    </source>
</evidence>
<evidence type="ECO:0000256" key="10">
    <source>
        <dbReference type="PROSITE-ProRule" id="PRU00108"/>
    </source>
</evidence>
<dbReference type="PANTHER" id="PTHR46440">
    <property type="entry name" value="HOMEOBOX PROTEIN HOX-D12-RELATED"/>
    <property type="match status" value="1"/>
</dbReference>
<keyword evidence="9 10" id="KW-0539">Nucleus</keyword>
<evidence type="ECO:0000259" key="13">
    <source>
        <dbReference type="PROSITE" id="PS50071"/>
    </source>
</evidence>
<evidence type="ECO:0000256" key="8">
    <source>
        <dbReference type="ARBA" id="ARBA00023163"/>
    </source>
</evidence>
<dbReference type="Gene3D" id="1.10.10.60">
    <property type="entry name" value="Homeodomain-like"/>
    <property type="match status" value="1"/>
</dbReference>
<proteinExistence type="inferred from homology"/>
<organism evidence="14 15">
    <name type="scientific">Anabarilius grahami</name>
    <name type="common">Kanglang fish</name>
    <name type="synonym">Barilius grahami</name>
    <dbReference type="NCBI Taxonomy" id="495550"/>
    <lineage>
        <taxon>Eukaryota</taxon>
        <taxon>Metazoa</taxon>
        <taxon>Chordata</taxon>
        <taxon>Craniata</taxon>
        <taxon>Vertebrata</taxon>
        <taxon>Euteleostomi</taxon>
        <taxon>Actinopterygii</taxon>
        <taxon>Neopterygii</taxon>
        <taxon>Teleostei</taxon>
        <taxon>Ostariophysi</taxon>
        <taxon>Cypriniformes</taxon>
        <taxon>Xenocyprididae</taxon>
        <taxon>Xenocypridinae</taxon>
        <taxon>Xenocypridinae incertae sedis</taxon>
        <taxon>Anabarilius</taxon>
    </lineage>
</organism>
<dbReference type="OrthoDB" id="8681695at2759"/>
<feature type="DNA-binding region" description="Homeobox" evidence="10">
    <location>
        <begin position="216"/>
        <end position="275"/>
    </location>
</feature>
<name>A0A3N0Y851_ANAGA</name>
<keyword evidence="15" id="KW-1185">Reference proteome</keyword>
<dbReference type="PROSITE" id="PS00027">
    <property type="entry name" value="HOMEOBOX_1"/>
    <property type="match status" value="1"/>
</dbReference>
<dbReference type="PRINTS" id="PR00024">
    <property type="entry name" value="HOMEOBOX"/>
</dbReference>
<dbReference type="InterPro" id="IPR017970">
    <property type="entry name" value="Homeobox_CS"/>
</dbReference>
<comment type="caution">
    <text evidence="14">The sequence shown here is derived from an EMBL/GenBank/DDBJ whole genome shotgun (WGS) entry which is preliminary data.</text>
</comment>
<dbReference type="PANTHER" id="PTHR46440:SF2">
    <property type="entry name" value="HOMEOBOX PROTEIN HOX-C12"/>
    <property type="match status" value="1"/>
</dbReference>
<protein>
    <submittedName>
        <fullName evidence="14">Homeobox protein Hox-C12b</fullName>
    </submittedName>
</protein>
<dbReference type="GO" id="GO:0005634">
    <property type="term" value="C:nucleus"/>
    <property type="evidence" value="ECO:0007669"/>
    <property type="project" value="UniProtKB-SubCell"/>
</dbReference>
<feature type="compositionally biased region" description="Polar residues" evidence="12">
    <location>
        <begin position="123"/>
        <end position="135"/>
    </location>
</feature>
<dbReference type="SMART" id="SM00389">
    <property type="entry name" value="HOX"/>
    <property type="match status" value="1"/>
</dbReference>
<dbReference type="Proteomes" id="UP000281406">
    <property type="component" value="Unassembled WGS sequence"/>
</dbReference>
<feature type="domain" description="Homeobox" evidence="13">
    <location>
        <begin position="214"/>
        <end position="274"/>
    </location>
</feature>
<comment type="subcellular location">
    <subcellularLocation>
        <location evidence="2 10 11">Nucleus</location>
    </subcellularLocation>
</comment>
<keyword evidence="7 10" id="KW-0371">Homeobox</keyword>
<comment type="function">
    <text evidence="1">Sequence-specific transcription factor which is part of a developmental regulatory system that provides cells with specific positional identities on the anterior-posterior axis.</text>
</comment>
<evidence type="ECO:0000313" key="14">
    <source>
        <dbReference type="EMBL" id="ROL42403.1"/>
    </source>
</evidence>
<dbReference type="InterPro" id="IPR020479">
    <property type="entry name" value="HD_metazoa"/>
</dbReference>
<dbReference type="InterPro" id="IPR001356">
    <property type="entry name" value="HD"/>
</dbReference>
<evidence type="ECO:0000256" key="9">
    <source>
        <dbReference type="ARBA" id="ARBA00023242"/>
    </source>
</evidence>